<comment type="caution">
    <text evidence="2">The sequence shown here is derived from an EMBL/GenBank/DDBJ whole genome shotgun (WGS) entry which is preliminary data.</text>
</comment>
<dbReference type="AlphaFoldDB" id="A0A7W8BZ81"/>
<dbReference type="RefSeq" id="WP_183718041.1">
    <property type="nucleotide sequence ID" value="NZ_JACHGO010000002.1"/>
</dbReference>
<evidence type="ECO:0000313" key="2">
    <source>
        <dbReference type="EMBL" id="MBB5142657.1"/>
    </source>
</evidence>
<dbReference type="Proteomes" id="UP000539075">
    <property type="component" value="Unassembled WGS sequence"/>
</dbReference>
<evidence type="ECO:0000313" key="3">
    <source>
        <dbReference type="Proteomes" id="UP000539075"/>
    </source>
</evidence>
<dbReference type="Gene3D" id="3.40.50.12080">
    <property type="match status" value="1"/>
</dbReference>
<gene>
    <name evidence="2" type="ORF">HNQ38_000736</name>
</gene>
<protein>
    <recommendedName>
        <fullName evidence="1">Polysaccharide biosynthesis enzyme WcbI domain-containing protein</fullName>
    </recommendedName>
</protein>
<keyword evidence="3" id="KW-1185">Reference proteome</keyword>
<reference evidence="2 3" key="1">
    <citation type="submission" date="2020-08" db="EMBL/GenBank/DDBJ databases">
        <title>Genomic Encyclopedia of Type Strains, Phase IV (KMG-IV): sequencing the most valuable type-strain genomes for metagenomic binning, comparative biology and taxonomic classification.</title>
        <authorList>
            <person name="Goeker M."/>
        </authorList>
    </citation>
    <scope>NUCLEOTIDE SEQUENCE [LARGE SCALE GENOMIC DNA]</scope>
    <source>
        <strain evidence="2 3">DSM 11275</strain>
    </source>
</reference>
<feature type="domain" description="Polysaccharide biosynthesis enzyme WcbI" evidence="1">
    <location>
        <begin position="5"/>
        <end position="199"/>
    </location>
</feature>
<sequence length="279" mass="31722">MPQALCLLHANCQGEALRPLLENTPAFARRFAVRHYVNYTRENIDDGNLNQCALFLYQRLAPKWGDISTDQILPRLPKSCQPIEIPNLFFKGYWPFWTNKTDINFGDSLLESLLARGLTPEEALHVYLRATPAIMGDVAAVAEESLRREEEKQVESPIVCAPLLRELWQQEQLFITVNHPGRTLLFHVADSLLRLLGLGGLPQETRRAYVHPLEDFWLPIHPKAGAVLRLPFASATRRYPAYQTSLTHAQYTGCYLACRGHNTTDLITFLKNLPPEHDA</sequence>
<proteinExistence type="predicted"/>
<dbReference type="EMBL" id="JACHGO010000002">
    <property type="protein sequence ID" value="MBB5142657.1"/>
    <property type="molecule type" value="Genomic_DNA"/>
</dbReference>
<dbReference type="InterPro" id="IPR041307">
    <property type="entry name" value="WcbI"/>
</dbReference>
<accession>A0A7W8BZ81</accession>
<organism evidence="2 3">
    <name type="scientific">Desulfovibrio intestinalis</name>
    <dbReference type="NCBI Taxonomy" id="58621"/>
    <lineage>
        <taxon>Bacteria</taxon>
        <taxon>Pseudomonadati</taxon>
        <taxon>Thermodesulfobacteriota</taxon>
        <taxon>Desulfovibrionia</taxon>
        <taxon>Desulfovibrionales</taxon>
        <taxon>Desulfovibrionaceae</taxon>
        <taxon>Desulfovibrio</taxon>
    </lineage>
</organism>
<name>A0A7W8BZ81_9BACT</name>
<dbReference type="Pfam" id="PF18588">
    <property type="entry name" value="WcbI"/>
    <property type="match status" value="1"/>
</dbReference>
<evidence type="ECO:0000259" key="1">
    <source>
        <dbReference type="Pfam" id="PF18588"/>
    </source>
</evidence>